<organism evidence="1 2">
    <name type="scientific">Magallana gigas</name>
    <name type="common">Pacific oyster</name>
    <name type="synonym">Crassostrea gigas</name>
    <dbReference type="NCBI Taxonomy" id="29159"/>
    <lineage>
        <taxon>Eukaryota</taxon>
        <taxon>Metazoa</taxon>
        <taxon>Spiralia</taxon>
        <taxon>Lophotrochozoa</taxon>
        <taxon>Mollusca</taxon>
        <taxon>Bivalvia</taxon>
        <taxon>Autobranchia</taxon>
        <taxon>Pteriomorphia</taxon>
        <taxon>Ostreida</taxon>
        <taxon>Ostreoidea</taxon>
        <taxon>Ostreidae</taxon>
        <taxon>Magallana</taxon>
    </lineage>
</organism>
<reference evidence="1" key="1">
    <citation type="submission" date="2022-08" db="UniProtKB">
        <authorList>
            <consortium name="EnsemblMetazoa"/>
        </authorList>
    </citation>
    <scope>IDENTIFICATION</scope>
    <source>
        <strain evidence="1">05x7-T-G4-1.051#20</strain>
    </source>
</reference>
<accession>A0A8W8NYY7</accession>
<evidence type="ECO:0000313" key="2">
    <source>
        <dbReference type="Proteomes" id="UP000005408"/>
    </source>
</evidence>
<sequence length="130" mass="14667">MLDGNISQEALGKNGLSPGYFNMKFSNKMDDDRVKKIEKTSLPETKRRRLFLKQERANQKDASEVSEGSTYQSEIGLGAEADIESIPDPVSKPKFGAVQKLKNTRPLFIIFDLETIGLNKLSPRMFKFIP</sequence>
<name>A0A8W8NYY7_MAGGI</name>
<protein>
    <submittedName>
        <fullName evidence="1">Uncharacterized protein</fullName>
    </submittedName>
</protein>
<dbReference type="EnsemblMetazoa" id="G8334.1">
    <property type="protein sequence ID" value="G8334.1:cds"/>
    <property type="gene ID" value="G8334"/>
</dbReference>
<proteinExistence type="predicted"/>
<dbReference type="Proteomes" id="UP000005408">
    <property type="component" value="Unassembled WGS sequence"/>
</dbReference>
<evidence type="ECO:0000313" key="1">
    <source>
        <dbReference type="EnsemblMetazoa" id="G8334.1:cds"/>
    </source>
</evidence>
<keyword evidence="2" id="KW-1185">Reference proteome</keyword>
<dbReference type="AlphaFoldDB" id="A0A8W8NYY7"/>